<accession>A0A1X2I715</accession>
<name>A0A1X2I715_9FUNG</name>
<comment type="caution">
    <text evidence="3">The sequence shown here is derived from an EMBL/GenBank/DDBJ whole genome shotgun (WGS) entry which is preliminary data.</text>
</comment>
<protein>
    <submittedName>
        <fullName evidence="3">Uncharacterized protein</fullName>
    </submittedName>
</protein>
<keyword evidence="4" id="KW-1185">Reference proteome</keyword>
<dbReference type="Proteomes" id="UP000193560">
    <property type="component" value="Unassembled WGS sequence"/>
</dbReference>
<keyword evidence="2" id="KW-0472">Membrane</keyword>
<keyword evidence="2" id="KW-1133">Transmembrane helix</keyword>
<sequence>MYRQKESDITWLYGPFYSTKPVLTTSTSTPTTSTTTQGIKSVLKKPTSTSLSTNTYRPWSKTCSEPGTSPISVRFNPDIEQLEYIPESPVQETMASDSDYWSLHDDDEDDEDDILWSVVVNLSQFVKNKSTSLVTSFLSSTLSTLSSSTSSSSSTNKQHLPQQQYKHQYQHHYQQHHYSQQQQQQKSNLATSSDISRETPLHIILLFLSMTKSFTSLIGTWFMYQSLLPFTWLIKHHHSQKNHHTTF</sequence>
<feature type="compositionally biased region" description="Low complexity" evidence="1">
    <location>
        <begin position="176"/>
        <end position="187"/>
    </location>
</feature>
<evidence type="ECO:0000256" key="2">
    <source>
        <dbReference type="SAM" id="Phobius"/>
    </source>
</evidence>
<evidence type="ECO:0000256" key="1">
    <source>
        <dbReference type="SAM" id="MobiDB-lite"/>
    </source>
</evidence>
<feature type="region of interest" description="Disordered" evidence="1">
    <location>
        <begin position="145"/>
        <end position="192"/>
    </location>
</feature>
<evidence type="ECO:0000313" key="3">
    <source>
        <dbReference type="EMBL" id="ORZ09855.1"/>
    </source>
</evidence>
<reference evidence="3 4" key="1">
    <citation type="submission" date="2016-07" db="EMBL/GenBank/DDBJ databases">
        <title>Pervasive Adenine N6-methylation of Active Genes in Fungi.</title>
        <authorList>
            <consortium name="DOE Joint Genome Institute"/>
            <person name="Mondo S.J."/>
            <person name="Dannebaum R.O."/>
            <person name="Kuo R.C."/>
            <person name="Labutti K."/>
            <person name="Haridas S."/>
            <person name="Kuo A."/>
            <person name="Salamov A."/>
            <person name="Ahrendt S.R."/>
            <person name="Lipzen A."/>
            <person name="Sullivan W."/>
            <person name="Andreopoulos W.B."/>
            <person name="Clum A."/>
            <person name="Lindquist E."/>
            <person name="Daum C."/>
            <person name="Ramamoorthy G.K."/>
            <person name="Gryganskyi A."/>
            <person name="Culley D."/>
            <person name="Magnuson J.K."/>
            <person name="James T.Y."/>
            <person name="O'Malley M.A."/>
            <person name="Stajich J.E."/>
            <person name="Spatafora J.W."/>
            <person name="Visel A."/>
            <person name="Grigoriev I.V."/>
        </authorList>
    </citation>
    <scope>NUCLEOTIDE SEQUENCE [LARGE SCALE GENOMIC DNA]</scope>
    <source>
        <strain evidence="3 4">NRRL 1336</strain>
    </source>
</reference>
<keyword evidence="2" id="KW-0812">Transmembrane</keyword>
<proteinExistence type="predicted"/>
<evidence type="ECO:0000313" key="4">
    <source>
        <dbReference type="Proteomes" id="UP000193560"/>
    </source>
</evidence>
<gene>
    <name evidence="3" type="ORF">BCR42DRAFT_423207</name>
</gene>
<organism evidence="3 4">
    <name type="scientific">Absidia repens</name>
    <dbReference type="NCBI Taxonomy" id="90262"/>
    <lineage>
        <taxon>Eukaryota</taxon>
        <taxon>Fungi</taxon>
        <taxon>Fungi incertae sedis</taxon>
        <taxon>Mucoromycota</taxon>
        <taxon>Mucoromycotina</taxon>
        <taxon>Mucoromycetes</taxon>
        <taxon>Mucorales</taxon>
        <taxon>Cunninghamellaceae</taxon>
        <taxon>Absidia</taxon>
    </lineage>
</organism>
<feature type="transmembrane region" description="Helical" evidence="2">
    <location>
        <begin position="203"/>
        <end position="224"/>
    </location>
</feature>
<feature type="compositionally biased region" description="Low complexity" evidence="1">
    <location>
        <begin position="145"/>
        <end position="155"/>
    </location>
</feature>
<dbReference type="AlphaFoldDB" id="A0A1X2I715"/>
<dbReference type="OrthoDB" id="5563539at2759"/>
<dbReference type="EMBL" id="MCGE01000026">
    <property type="protein sequence ID" value="ORZ09855.1"/>
    <property type="molecule type" value="Genomic_DNA"/>
</dbReference>